<accession>A0A507CZM1</accession>
<keyword evidence="2" id="KW-1185">Reference proteome</keyword>
<protein>
    <submittedName>
        <fullName evidence="1">Uncharacterized protein</fullName>
    </submittedName>
</protein>
<evidence type="ECO:0000313" key="2">
    <source>
        <dbReference type="Proteomes" id="UP000317494"/>
    </source>
</evidence>
<dbReference type="Proteomes" id="UP000317494">
    <property type="component" value="Unassembled WGS sequence"/>
</dbReference>
<dbReference type="VEuPathDB" id="FungiDB:SeMB42_g04316"/>
<dbReference type="AlphaFoldDB" id="A0A507CZM1"/>
<comment type="caution">
    <text evidence="1">The sequence shown here is derived from an EMBL/GenBank/DDBJ whole genome shotgun (WGS) entry which is preliminary data.</text>
</comment>
<reference evidence="1 2" key="1">
    <citation type="journal article" date="2019" name="Sci. Rep.">
        <title>Comparative genomics of chytrid fungi reveal insights into the obligate biotrophic and pathogenic lifestyle of Synchytrium endobioticum.</title>
        <authorList>
            <person name="van de Vossenberg B.T.L.H."/>
            <person name="Warris S."/>
            <person name="Nguyen H.D.T."/>
            <person name="van Gent-Pelzer M.P.E."/>
            <person name="Joly D.L."/>
            <person name="van de Geest H.C."/>
            <person name="Bonants P.J.M."/>
            <person name="Smith D.S."/>
            <person name="Levesque C.A."/>
            <person name="van der Lee T.A.J."/>
        </authorList>
    </citation>
    <scope>NUCLEOTIDE SEQUENCE [LARGE SCALE GENOMIC DNA]</scope>
    <source>
        <strain evidence="1 2">MB42</strain>
    </source>
</reference>
<dbReference type="EMBL" id="QEAN01000171">
    <property type="protein sequence ID" value="TPX44498.1"/>
    <property type="molecule type" value="Genomic_DNA"/>
</dbReference>
<gene>
    <name evidence="1" type="ORF">SeMB42_g04316</name>
</gene>
<name>A0A507CZM1_9FUNG</name>
<organism evidence="1 2">
    <name type="scientific">Synchytrium endobioticum</name>
    <dbReference type="NCBI Taxonomy" id="286115"/>
    <lineage>
        <taxon>Eukaryota</taxon>
        <taxon>Fungi</taxon>
        <taxon>Fungi incertae sedis</taxon>
        <taxon>Chytridiomycota</taxon>
        <taxon>Chytridiomycota incertae sedis</taxon>
        <taxon>Chytridiomycetes</taxon>
        <taxon>Synchytriales</taxon>
        <taxon>Synchytriaceae</taxon>
        <taxon>Synchytrium</taxon>
    </lineage>
</organism>
<sequence>MDPSLLRSMLFLQRECRFDRLRLMPRGCCPQSFAVLTSTVKATAYYHHSRTLRSSPPLERHRQGVILLA</sequence>
<proteinExistence type="predicted"/>
<evidence type="ECO:0000313" key="1">
    <source>
        <dbReference type="EMBL" id="TPX44498.1"/>
    </source>
</evidence>